<feature type="transmembrane region" description="Helical" evidence="2">
    <location>
        <begin position="395"/>
        <end position="423"/>
    </location>
</feature>
<evidence type="ECO:0000313" key="4">
    <source>
        <dbReference type="EMBL" id="KKN48908.1"/>
    </source>
</evidence>
<dbReference type="PANTHER" id="PTHR37813">
    <property type="entry name" value="FELS-2 PROPHAGE PROTEIN"/>
    <property type="match status" value="1"/>
</dbReference>
<comment type="caution">
    <text evidence="4">The sequence shown here is derived from an EMBL/GenBank/DDBJ whole genome shotgun (WGS) entry which is preliminary data.</text>
</comment>
<name>A0A0F9U5H7_9ZZZZ</name>
<dbReference type="Pfam" id="PF10145">
    <property type="entry name" value="PhageMin_Tail"/>
    <property type="match status" value="1"/>
</dbReference>
<keyword evidence="2" id="KW-0472">Membrane</keyword>
<feature type="transmembrane region" description="Helical" evidence="2">
    <location>
        <begin position="714"/>
        <end position="736"/>
    </location>
</feature>
<accession>A0A0F9U5H7</accession>
<feature type="transmembrane region" description="Helical" evidence="2">
    <location>
        <begin position="673"/>
        <end position="694"/>
    </location>
</feature>
<gene>
    <name evidence="4" type="ORF">LCGC14_0648060</name>
</gene>
<dbReference type="InterPro" id="IPR010090">
    <property type="entry name" value="Phage_tape_meas"/>
</dbReference>
<evidence type="ECO:0000256" key="1">
    <source>
        <dbReference type="ARBA" id="ARBA00022612"/>
    </source>
</evidence>
<proteinExistence type="predicted"/>
<keyword evidence="1" id="KW-1188">Viral release from host cell</keyword>
<protein>
    <recommendedName>
        <fullName evidence="3">Phage tail tape measure protein domain-containing protein</fullName>
    </recommendedName>
</protein>
<dbReference type="EMBL" id="LAZR01001196">
    <property type="protein sequence ID" value="KKN48908.1"/>
    <property type="molecule type" value="Genomic_DNA"/>
</dbReference>
<evidence type="ECO:0000259" key="3">
    <source>
        <dbReference type="Pfam" id="PF10145"/>
    </source>
</evidence>
<dbReference type="PANTHER" id="PTHR37813:SF1">
    <property type="entry name" value="FELS-2 PROPHAGE PROTEIN"/>
    <property type="match status" value="1"/>
</dbReference>
<feature type="transmembrane region" description="Helical" evidence="2">
    <location>
        <begin position="783"/>
        <end position="803"/>
    </location>
</feature>
<reference evidence="4" key="1">
    <citation type="journal article" date="2015" name="Nature">
        <title>Complex archaea that bridge the gap between prokaryotes and eukaryotes.</title>
        <authorList>
            <person name="Spang A."/>
            <person name="Saw J.H."/>
            <person name="Jorgensen S.L."/>
            <person name="Zaremba-Niedzwiedzka K."/>
            <person name="Martijn J."/>
            <person name="Lind A.E."/>
            <person name="van Eijk R."/>
            <person name="Schleper C."/>
            <person name="Guy L."/>
            <person name="Ettema T.J."/>
        </authorList>
    </citation>
    <scope>NUCLEOTIDE SEQUENCE</scope>
</reference>
<dbReference type="NCBIfam" id="TIGR01760">
    <property type="entry name" value="tape_meas_TP901"/>
    <property type="match status" value="1"/>
</dbReference>
<organism evidence="4">
    <name type="scientific">marine sediment metagenome</name>
    <dbReference type="NCBI Taxonomy" id="412755"/>
    <lineage>
        <taxon>unclassified sequences</taxon>
        <taxon>metagenomes</taxon>
        <taxon>ecological metagenomes</taxon>
    </lineage>
</organism>
<evidence type="ECO:0000256" key="2">
    <source>
        <dbReference type="SAM" id="Phobius"/>
    </source>
</evidence>
<dbReference type="AlphaFoldDB" id="A0A0F9U5H7"/>
<feature type="transmembrane region" description="Helical" evidence="2">
    <location>
        <begin position="470"/>
        <end position="492"/>
    </location>
</feature>
<keyword evidence="2" id="KW-1133">Transmembrane helix</keyword>
<keyword evidence="2" id="KW-0812">Transmembrane</keyword>
<feature type="transmembrane region" description="Helical" evidence="2">
    <location>
        <begin position="498"/>
        <end position="531"/>
    </location>
</feature>
<sequence length="1001" mass="108518">MGFGGGTEAGPVSVTWISDTGQIDAAITRVGGRMQGFATTVRGAGIQMQLFGQSIVRTVAGVLGAFITFEEAFVGVRKTVDATEEEFDLLERGIRDMALQIPVAAADLARIMQIAGQMGIRGVNDLLKFTETIALMGAATDLTEEQASFAFARISTIMQAPIEDVGNLGSSIVDLGNKFATTEPLITDAAVRASGAANTLGLNVADMLGAVAAATVVMPRAQSAGSSLTRIWTEMAEASFTGGESLGTFASIIGETEEATANLIKEDPAQAFIRFIEGMGEAIRRGEDWVTILDSVGLNQIRTRELVLNLAGAGDLLRNTITTSNTAWEENIALNEEAERRFGTLSSEIGLFKNLLTEINIIMGEALAPVVRELMDRLQPFFNAFRGFVEDHPNLVAALLSIAAALGVIAFIAGTALIIAAIVPVLTVLGGTLGLIVLGVSGLVLAIGALIIFFPEVKEFFENLPGRMKIFAIVLGVVAIVVLALAAAFWVANIAAGIFVGLMAIVLSPIFLIIAGIILLIAAIAALIFFWPQISEALKNFGGLVVEFFTNTLPRVFFDFVAMLKRFGVGIRDTLQTFGVDIHNKLKEFGLGILHFIVDLSIRVRNKLKEFGLGIKNTLRDKFDQLITPVIEAFQEIVKTVSFWFNIIRTIFTTAFNIYIETVRFRFNIIRSIFKIAFNVLRTIVEFFVGVIRSNWGTIMSVIRFATDLIINTYIMPWINLIRTIFTTGWSLIVNIVRFAWDLIVPIVTLAINLMQNNIAFWFGTLKNLFTLGWKVLWSIVKIVWVIIKNLVLIGVQLISGIIRFAMAVMRGDWGAAWDAIRDTVTRIWGLIKDTVSTVAGEIWAIVISIWGFILAQTQTTWTLVKDSILDALRGIRDTGKVILNALIAIIWNAAQKIIDGLNKVIDGLQKAQDIAGFFNPFGGAGPAIRNIPNLGSPPQLGRGGIALSPTLAIVGDVPEAIIPLNQLGGLGMGPFFGPFTLTVVAQDPSEMFEKLSEAFQ</sequence>
<feature type="domain" description="Phage tail tape measure protein" evidence="3">
    <location>
        <begin position="94"/>
        <end position="239"/>
    </location>
</feature>
<feature type="transmembrane region" description="Helical" evidence="2">
    <location>
        <begin position="429"/>
        <end position="454"/>
    </location>
</feature>
<feature type="transmembrane region" description="Helical" evidence="2">
    <location>
        <begin position="743"/>
        <end position="763"/>
    </location>
</feature>